<gene>
    <name evidence="2" type="ORF">SAMN05443549_105194</name>
</gene>
<keyword evidence="1" id="KW-0812">Transmembrane</keyword>
<dbReference type="RefSeq" id="WP_073371256.1">
    <property type="nucleotide sequence ID" value="NZ_FQWB01000005.1"/>
</dbReference>
<protein>
    <submittedName>
        <fullName evidence="2">Uncharacterized protein</fullName>
    </submittedName>
</protein>
<reference evidence="3" key="1">
    <citation type="submission" date="2016-11" db="EMBL/GenBank/DDBJ databases">
        <authorList>
            <person name="Varghese N."/>
            <person name="Submissions S."/>
        </authorList>
    </citation>
    <scope>NUCLEOTIDE SEQUENCE [LARGE SCALE GENOMIC DNA]</scope>
    <source>
        <strain evidence="3">DSM 19978</strain>
    </source>
</reference>
<evidence type="ECO:0000313" key="2">
    <source>
        <dbReference type="EMBL" id="SHG63918.1"/>
    </source>
</evidence>
<organism evidence="2 3">
    <name type="scientific">Flavobacterium fluvii</name>
    <dbReference type="NCBI Taxonomy" id="468056"/>
    <lineage>
        <taxon>Bacteria</taxon>
        <taxon>Pseudomonadati</taxon>
        <taxon>Bacteroidota</taxon>
        <taxon>Flavobacteriia</taxon>
        <taxon>Flavobacteriales</taxon>
        <taxon>Flavobacteriaceae</taxon>
        <taxon>Flavobacterium</taxon>
    </lineage>
</organism>
<proteinExistence type="predicted"/>
<accession>A0A1M5LFY2</accession>
<dbReference type="EMBL" id="FQWB01000005">
    <property type="protein sequence ID" value="SHG63918.1"/>
    <property type="molecule type" value="Genomic_DNA"/>
</dbReference>
<dbReference type="AlphaFoldDB" id="A0A1M5LFY2"/>
<keyword evidence="3" id="KW-1185">Reference proteome</keyword>
<keyword evidence="1" id="KW-1133">Transmembrane helix</keyword>
<keyword evidence="1" id="KW-0472">Membrane</keyword>
<dbReference type="STRING" id="468056.SAMN05443549_105194"/>
<sequence length="159" mass="18490">MDTSVTIIGLFITILIGIPIFYAMRSNSINKTKVQEIKKQFSQNNHFNFELTATQNKKVLALDEKNKGFLLMDFNSKENEIVNFIDLNTVDSCKLSITAEGNSNTIVKIEFEFQYKKDKKTESISFYKIENDQMNQVCLYEDHQLAKKWREIIQVCISN</sequence>
<evidence type="ECO:0000256" key="1">
    <source>
        <dbReference type="SAM" id="Phobius"/>
    </source>
</evidence>
<evidence type="ECO:0000313" key="3">
    <source>
        <dbReference type="Proteomes" id="UP000184516"/>
    </source>
</evidence>
<feature type="transmembrane region" description="Helical" evidence="1">
    <location>
        <begin position="6"/>
        <end position="24"/>
    </location>
</feature>
<dbReference type="OrthoDB" id="1352952at2"/>
<name>A0A1M5LFY2_9FLAO</name>
<dbReference type="Proteomes" id="UP000184516">
    <property type="component" value="Unassembled WGS sequence"/>
</dbReference>